<dbReference type="SMART" id="SM00256">
    <property type="entry name" value="FBOX"/>
    <property type="match status" value="1"/>
</dbReference>
<gene>
    <name evidence="3" type="ORF">CkaCkLH20_08840</name>
</gene>
<dbReference type="RefSeq" id="XP_038743191.1">
    <property type="nucleotide sequence ID" value="XM_038891555.1"/>
</dbReference>
<reference evidence="3" key="2">
    <citation type="submission" date="2020-11" db="EMBL/GenBank/DDBJ databases">
        <title>Whole genome sequencing of Colletotrichum sp.</title>
        <authorList>
            <person name="Li H."/>
        </authorList>
    </citation>
    <scope>NUCLEOTIDE SEQUENCE</scope>
    <source>
        <strain evidence="3">CkLH20</strain>
    </source>
</reference>
<dbReference type="Proteomes" id="UP000781932">
    <property type="component" value="Unassembled WGS sequence"/>
</dbReference>
<dbReference type="InterPro" id="IPR036047">
    <property type="entry name" value="F-box-like_dom_sf"/>
</dbReference>
<evidence type="ECO:0000259" key="2">
    <source>
        <dbReference type="PROSITE" id="PS50181"/>
    </source>
</evidence>
<organism evidence="3 4">
    <name type="scientific">Colletotrichum karsti</name>
    <dbReference type="NCBI Taxonomy" id="1095194"/>
    <lineage>
        <taxon>Eukaryota</taxon>
        <taxon>Fungi</taxon>
        <taxon>Dikarya</taxon>
        <taxon>Ascomycota</taxon>
        <taxon>Pezizomycotina</taxon>
        <taxon>Sordariomycetes</taxon>
        <taxon>Hypocreomycetidae</taxon>
        <taxon>Glomerellales</taxon>
        <taxon>Glomerellaceae</taxon>
        <taxon>Colletotrichum</taxon>
        <taxon>Colletotrichum boninense species complex</taxon>
    </lineage>
</organism>
<protein>
    <submittedName>
        <fullName evidence="3">F-box domain-containing protein</fullName>
    </submittedName>
</protein>
<keyword evidence="4" id="KW-1185">Reference proteome</keyword>
<dbReference type="AlphaFoldDB" id="A0A9P6I810"/>
<comment type="caution">
    <text evidence="3">The sequence shown here is derived from an EMBL/GenBank/DDBJ whole genome shotgun (WGS) entry which is preliminary data.</text>
</comment>
<dbReference type="OrthoDB" id="3642468at2759"/>
<dbReference type="SUPFAM" id="SSF81383">
    <property type="entry name" value="F-box domain"/>
    <property type="match status" value="1"/>
</dbReference>
<reference evidence="3" key="1">
    <citation type="submission" date="2020-03" db="EMBL/GenBank/DDBJ databases">
        <authorList>
            <person name="He L."/>
        </authorList>
    </citation>
    <scope>NUCLEOTIDE SEQUENCE</scope>
    <source>
        <strain evidence="3">CkLH20</strain>
    </source>
</reference>
<dbReference type="EMBL" id="JAATWM020000030">
    <property type="protein sequence ID" value="KAF9873730.1"/>
    <property type="molecule type" value="Genomic_DNA"/>
</dbReference>
<evidence type="ECO:0000313" key="3">
    <source>
        <dbReference type="EMBL" id="KAF9873730.1"/>
    </source>
</evidence>
<dbReference type="GeneID" id="62164629"/>
<accession>A0A9P6I810</accession>
<dbReference type="CDD" id="cd09917">
    <property type="entry name" value="F-box_SF"/>
    <property type="match status" value="1"/>
</dbReference>
<evidence type="ECO:0000256" key="1">
    <source>
        <dbReference type="SAM" id="MobiDB-lite"/>
    </source>
</evidence>
<sequence>MERKSSEDCGVNQDGENEPSVTEPSGISDDIESLQQASEPPSTETGTDTASIITTEGSQSFDLSRTEATEAVTDSDLVAATGNLKIRSKRTERLKRKLLKKSSKKSNTASVHLLDLPNEVLIDVVLYLLPSDIFRLSRTCHEIHQLVKHNESFLAKEIIAARYPILEKCFRLPIPLKEVDPAIHSRLQAPHRQNVLLIHSKYQHIPAANCFHICTCLTCVIRWNSLCNAVDFSYWQTHLEKGDPIPMMPRRNTTPEWNQLLVAKTNDIVSRALTSPLLHACILEGHLKNTILAIKRQSQNKGNQRRHFRMTQDDANSQTDEFLSRDGPVTIDLPFHRDNYYMLEAFMPSRTRLKEENRWAYMPADGHDRDLAWVAGQGRK</sequence>
<feature type="domain" description="F-box" evidence="2">
    <location>
        <begin position="110"/>
        <end position="156"/>
    </location>
</feature>
<feature type="compositionally biased region" description="Polar residues" evidence="1">
    <location>
        <begin position="33"/>
        <end position="60"/>
    </location>
</feature>
<dbReference type="Pfam" id="PF12937">
    <property type="entry name" value="F-box-like"/>
    <property type="match status" value="1"/>
</dbReference>
<dbReference type="PROSITE" id="PS50181">
    <property type="entry name" value="FBOX"/>
    <property type="match status" value="1"/>
</dbReference>
<feature type="region of interest" description="Disordered" evidence="1">
    <location>
        <begin position="1"/>
        <end position="60"/>
    </location>
</feature>
<evidence type="ECO:0000313" key="4">
    <source>
        <dbReference type="Proteomes" id="UP000781932"/>
    </source>
</evidence>
<proteinExistence type="predicted"/>
<dbReference type="InterPro" id="IPR001810">
    <property type="entry name" value="F-box_dom"/>
</dbReference>
<name>A0A9P6I810_9PEZI</name>